<dbReference type="Proteomes" id="UP000014540">
    <property type="component" value="Unassembled WGS sequence"/>
</dbReference>
<protein>
    <submittedName>
        <fullName evidence="7">7TM diverse intracellular signaling</fullName>
    </submittedName>
</protein>
<keyword evidence="4" id="KW-0472">Membrane</keyword>
<dbReference type="InterPro" id="IPR001932">
    <property type="entry name" value="PPM-type_phosphatase-like_dom"/>
</dbReference>
<feature type="repeat" description="TPR" evidence="2">
    <location>
        <begin position="812"/>
        <end position="845"/>
    </location>
</feature>
<feature type="coiled-coil region" evidence="3">
    <location>
        <begin position="395"/>
        <end position="436"/>
    </location>
</feature>
<evidence type="ECO:0000256" key="1">
    <source>
        <dbReference type="ARBA" id="ARBA00022801"/>
    </source>
</evidence>
<feature type="transmembrane region" description="Helical" evidence="4">
    <location>
        <begin position="200"/>
        <end position="221"/>
    </location>
</feature>
<dbReference type="Gene3D" id="2.60.120.260">
    <property type="entry name" value="Galactose-binding domain-like"/>
    <property type="match status" value="1"/>
</dbReference>
<keyword evidence="5" id="KW-0732">Signal</keyword>
<comment type="caution">
    <text evidence="7">The sequence shown here is derived from an EMBL/GenBank/DDBJ whole genome shotgun (WGS) entry which is preliminary data.</text>
</comment>
<proteinExistence type="predicted"/>
<keyword evidence="3" id="KW-0175">Coiled coil</keyword>
<evidence type="ECO:0000256" key="5">
    <source>
        <dbReference type="SAM" id="SignalP"/>
    </source>
</evidence>
<feature type="signal peptide" evidence="5">
    <location>
        <begin position="1"/>
        <end position="21"/>
    </location>
</feature>
<dbReference type="InterPro" id="IPR019734">
    <property type="entry name" value="TPR_rpt"/>
</dbReference>
<dbReference type="InterPro" id="IPR011623">
    <property type="entry name" value="7TMR_DISM_rcpt_extracell_dom1"/>
</dbReference>
<sequence length="866" mass="99254">MKSLIRFACVCFCISIFPLIASEISVAEISDLSTVRSLDGQGWKSIPNKIDPKAVYESFSNGTETFSEWEDYSAPGNYFTRKTESNSSVRTIWIARVIRVGDRNFREQASIRLGVISDRDEAYWNGSLIGKTGNFGAEKPQAYDKVRIYRIPEDLLNKGSLNLLLVKVEKYFPNDIGITNDRTEIGPSQEIISRFYREEYLKLLFLTVYLTVGIYFAFLFIRRRKESENLYFSAFTLLLVAYQFFRNQIKYDLDISFFAMKKTEYLVLIFTIPFFSHFLRAYFRIPRLRFFQVLDILCIGIAIYILATGEVLNYMFVNQNIVQPIWLGYVAVVFYWLAKEIRKKNRDALLVAAGMGLVLISTIVDILTDRGIFIFPRLVGYSFVFFILSLAIILANRFVRLNEEVEELNDSLEKKIEERTLELNNTLEQVQRLKVQQDGDYFLTTLLINPLTVNENKSSNVLIDFYIKQKKNFEFKTKSYEIGGDICVAGNLELKGRKYSVFLNGDAMGKSIQGAGGALVLGVVFRAILSRSKMTKEREISPELWLKQVFMELQQVYESFNGSMYISAVIGILDEKSGFLYYINAEHPWTILYRDGKATFIEDALTCRKFGIPENEQNLIIQTFQLAPEDVLFIGSDGKDDLKTVNSSGESIINEDTEQILGIVEEGSGDPTRIFEILQTKGELYDDFTLLRAEYLGESEEDKSQSGREYFEFYDKGKSLLKTGEKREGLYFLEKAQEANPNDKNLLRLLGEQHFKEKNFSKAARYLEDFIAESPASLDHFFYASHAHKMAGEMGKAIDVAERLLLRSPKHIKTLIILADIYLSLGVRDRGHELLEKALRLDPENKKAIGLSSLSVETREEASLKN</sequence>
<dbReference type="RefSeq" id="WP_016549661.1">
    <property type="nucleotide sequence ID" value="NZ_AKWZ02000010.1"/>
</dbReference>
<accession>S3URY0</accession>
<keyword evidence="8" id="KW-1185">Reference proteome</keyword>
<feature type="domain" description="PPM-type phosphatase" evidence="6">
    <location>
        <begin position="477"/>
        <end position="695"/>
    </location>
</feature>
<feature type="transmembrane region" description="Helical" evidence="4">
    <location>
        <begin position="349"/>
        <end position="368"/>
    </location>
</feature>
<dbReference type="PROSITE" id="PS50005">
    <property type="entry name" value="TPR"/>
    <property type="match status" value="1"/>
</dbReference>
<dbReference type="Pfam" id="PF07228">
    <property type="entry name" value="SpoIIE"/>
    <property type="match status" value="1"/>
</dbReference>
<dbReference type="PANTHER" id="PTHR43156:SF2">
    <property type="entry name" value="STAGE II SPORULATION PROTEIN E"/>
    <property type="match status" value="1"/>
</dbReference>
<dbReference type="InterPro" id="IPR036457">
    <property type="entry name" value="PPM-type-like_dom_sf"/>
</dbReference>
<keyword evidence="4" id="KW-0812">Transmembrane</keyword>
<dbReference type="Gene3D" id="3.60.40.10">
    <property type="entry name" value="PPM-type phosphatase domain"/>
    <property type="match status" value="1"/>
</dbReference>
<feature type="transmembrane region" description="Helical" evidence="4">
    <location>
        <begin position="321"/>
        <end position="337"/>
    </location>
</feature>
<dbReference type="AlphaFoldDB" id="S3URY0"/>
<evidence type="ECO:0000256" key="3">
    <source>
        <dbReference type="SAM" id="Coils"/>
    </source>
</evidence>
<feature type="chain" id="PRO_5004524206" evidence="5">
    <location>
        <begin position="22"/>
        <end position="866"/>
    </location>
</feature>
<dbReference type="STRING" id="1193011.LEP1GSC058_3932"/>
<dbReference type="SMART" id="SM00331">
    <property type="entry name" value="PP2C_SIG"/>
    <property type="match status" value="1"/>
</dbReference>
<evidence type="ECO:0000256" key="4">
    <source>
        <dbReference type="SAM" id="Phobius"/>
    </source>
</evidence>
<organism evidence="7 8">
    <name type="scientific">Leptospira fainei serovar Hurstbridge str. BUT 6</name>
    <dbReference type="NCBI Taxonomy" id="1193011"/>
    <lineage>
        <taxon>Bacteria</taxon>
        <taxon>Pseudomonadati</taxon>
        <taxon>Spirochaetota</taxon>
        <taxon>Spirochaetia</taxon>
        <taxon>Leptospirales</taxon>
        <taxon>Leptospiraceae</taxon>
        <taxon>Leptospira</taxon>
    </lineage>
</organism>
<dbReference type="OrthoDB" id="343086at2"/>
<dbReference type="PANTHER" id="PTHR43156">
    <property type="entry name" value="STAGE II SPORULATION PROTEIN E-RELATED"/>
    <property type="match status" value="1"/>
</dbReference>
<feature type="transmembrane region" description="Helical" evidence="4">
    <location>
        <begin position="265"/>
        <end position="283"/>
    </location>
</feature>
<dbReference type="SMART" id="SM00028">
    <property type="entry name" value="TPR"/>
    <property type="match status" value="2"/>
</dbReference>
<evidence type="ECO:0000256" key="2">
    <source>
        <dbReference type="PROSITE-ProRule" id="PRU00339"/>
    </source>
</evidence>
<dbReference type="EMBL" id="AKWZ02000010">
    <property type="protein sequence ID" value="EPG73171.1"/>
    <property type="molecule type" value="Genomic_DNA"/>
</dbReference>
<keyword evidence="4" id="KW-1133">Transmembrane helix</keyword>
<keyword evidence="1" id="KW-0378">Hydrolase</keyword>
<evidence type="ECO:0000313" key="7">
    <source>
        <dbReference type="EMBL" id="EPG73171.1"/>
    </source>
</evidence>
<dbReference type="Pfam" id="PF07695">
    <property type="entry name" value="7TMR-DISM_7TM"/>
    <property type="match status" value="1"/>
</dbReference>
<gene>
    <name evidence="7" type="ORF">LEP1GSC058_3932</name>
</gene>
<dbReference type="Gene3D" id="1.25.40.10">
    <property type="entry name" value="Tetratricopeptide repeat domain"/>
    <property type="match status" value="1"/>
</dbReference>
<dbReference type="InterPro" id="IPR011990">
    <property type="entry name" value="TPR-like_helical_dom_sf"/>
</dbReference>
<evidence type="ECO:0000313" key="8">
    <source>
        <dbReference type="Proteomes" id="UP000014540"/>
    </source>
</evidence>
<evidence type="ECO:0000259" key="6">
    <source>
        <dbReference type="SMART" id="SM00331"/>
    </source>
</evidence>
<dbReference type="GO" id="GO:0016791">
    <property type="term" value="F:phosphatase activity"/>
    <property type="evidence" value="ECO:0007669"/>
    <property type="project" value="TreeGrafter"/>
</dbReference>
<dbReference type="SUPFAM" id="SSF48452">
    <property type="entry name" value="TPR-like"/>
    <property type="match status" value="1"/>
</dbReference>
<keyword evidence="2" id="KW-0802">TPR repeat</keyword>
<name>S3URY0_9LEPT</name>
<feature type="transmembrane region" description="Helical" evidence="4">
    <location>
        <begin position="290"/>
        <end position="309"/>
    </location>
</feature>
<dbReference type="InterPro" id="IPR052016">
    <property type="entry name" value="Bact_Sigma-Reg"/>
</dbReference>
<feature type="transmembrane region" description="Helical" evidence="4">
    <location>
        <begin position="228"/>
        <end position="245"/>
    </location>
</feature>
<reference evidence="7" key="1">
    <citation type="submission" date="2013-04" db="EMBL/GenBank/DDBJ databases">
        <authorList>
            <person name="Harkins D.M."/>
            <person name="Durkin A.S."/>
            <person name="Selengut J.D."/>
            <person name="Sanka R."/>
            <person name="DePew J."/>
            <person name="Purushe J."/>
            <person name="Ahmed A."/>
            <person name="van der Linden H."/>
            <person name="Goris M.G.A."/>
            <person name="Hartskeerl R.A."/>
            <person name="Vinetz J.M."/>
            <person name="Sutton G.G."/>
            <person name="Nelson W.C."/>
            <person name="Fouts D.E."/>
        </authorList>
    </citation>
    <scope>NUCLEOTIDE SEQUENCE [LARGE SCALE GENOMIC DNA]</scope>
    <source>
        <strain evidence="7">BUT 6</strain>
    </source>
</reference>
<feature type="transmembrane region" description="Helical" evidence="4">
    <location>
        <begin position="374"/>
        <end position="395"/>
    </location>
</feature>